<accession>A0ABQ4ZK78</accession>
<reference evidence="2" key="2">
    <citation type="submission" date="2022-01" db="EMBL/GenBank/DDBJ databases">
        <authorList>
            <person name="Yamashiro T."/>
            <person name="Shiraishi A."/>
            <person name="Satake H."/>
            <person name="Nakayama K."/>
        </authorList>
    </citation>
    <scope>NUCLEOTIDE SEQUENCE</scope>
</reference>
<feature type="region of interest" description="Disordered" evidence="1">
    <location>
        <begin position="161"/>
        <end position="196"/>
    </location>
</feature>
<dbReference type="EMBL" id="BQNB010011361">
    <property type="protein sequence ID" value="GJS89587.1"/>
    <property type="molecule type" value="Genomic_DNA"/>
</dbReference>
<sequence length="226" mass="25316">MKGTELSYQERECKLYNEFDKFTFVKGESLYYYYLRVAQLINDMHTSGMTMQQVQVNIKFLNALQQEWSNQHEGHANEARLLRERYPDPLALFPQLDSGLAVLVFLPGDDPIACLNKSMAFMSTIVASRFPSTNNQLRTSSNPRNQATIQDGKVTVQQVQGRQGQSFAGMGNKGNATSSRGNNAAGQERAHESGQELDEEQLAFLADPRVADSQDIQTIILKNAAF</sequence>
<evidence type="ECO:0000256" key="1">
    <source>
        <dbReference type="SAM" id="MobiDB-lite"/>
    </source>
</evidence>
<organism evidence="2 3">
    <name type="scientific">Tanacetum coccineum</name>
    <dbReference type="NCBI Taxonomy" id="301880"/>
    <lineage>
        <taxon>Eukaryota</taxon>
        <taxon>Viridiplantae</taxon>
        <taxon>Streptophyta</taxon>
        <taxon>Embryophyta</taxon>
        <taxon>Tracheophyta</taxon>
        <taxon>Spermatophyta</taxon>
        <taxon>Magnoliopsida</taxon>
        <taxon>eudicotyledons</taxon>
        <taxon>Gunneridae</taxon>
        <taxon>Pentapetalae</taxon>
        <taxon>asterids</taxon>
        <taxon>campanulids</taxon>
        <taxon>Asterales</taxon>
        <taxon>Asteraceae</taxon>
        <taxon>Asteroideae</taxon>
        <taxon>Anthemideae</taxon>
        <taxon>Anthemidinae</taxon>
        <taxon>Tanacetum</taxon>
    </lineage>
</organism>
<comment type="caution">
    <text evidence="2">The sequence shown here is derived from an EMBL/GenBank/DDBJ whole genome shotgun (WGS) entry which is preliminary data.</text>
</comment>
<evidence type="ECO:0000313" key="2">
    <source>
        <dbReference type="EMBL" id="GJS89587.1"/>
    </source>
</evidence>
<dbReference type="Proteomes" id="UP001151760">
    <property type="component" value="Unassembled WGS sequence"/>
</dbReference>
<reference evidence="2" key="1">
    <citation type="journal article" date="2022" name="Int. J. Mol. Sci.">
        <title>Draft Genome of Tanacetum Coccineum: Genomic Comparison of Closely Related Tanacetum-Family Plants.</title>
        <authorList>
            <person name="Yamashiro T."/>
            <person name="Shiraishi A."/>
            <person name="Nakayama K."/>
            <person name="Satake H."/>
        </authorList>
    </citation>
    <scope>NUCLEOTIDE SEQUENCE</scope>
</reference>
<feature type="compositionally biased region" description="Polar residues" evidence="1">
    <location>
        <begin position="174"/>
        <end position="185"/>
    </location>
</feature>
<evidence type="ECO:0000313" key="3">
    <source>
        <dbReference type="Proteomes" id="UP001151760"/>
    </source>
</evidence>
<proteinExistence type="predicted"/>
<gene>
    <name evidence="2" type="ORF">Tco_0772223</name>
</gene>
<protein>
    <submittedName>
        <fullName evidence="2">Uncharacterized protein</fullName>
    </submittedName>
</protein>
<name>A0ABQ4ZK78_9ASTR</name>
<keyword evidence="3" id="KW-1185">Reference proteome</keyword>